<dbReference type="Proteomes" id="UP000768646">
    <property type="component" value="Unassembled WGS sequence"/>
</dbReference>
<evidence type="ECO:0000313" key="2">
    <source>
        <dbReference type="Proteomes" id="UP000768646"/>
    </source>
</evidence>
<comment type="caution">
    <text evidence="1">The sequence shown here is derived from an EMBL/GenBank/DDBJ whole genome shotgun (WGS) entry which is preliminary data.</text>
</comment>
<keyword evidence="2" id="KW-1185">Reference proteome</keyword>
<name>A0ACB7CDU1_9ASCO</name>
<reference evidence="1 2" key="1">
    <citation type="journal article" date="2021" name="Commun. Biol.">
        <title>Genomic insights into the host specific adaptation of the Pneumocystis genus.</title>
        <authorList>
            <person name="Cisse O.H."/>
            <person name="Ma L."/>
            <person name="Dekker J.P."/>
            <person name="Khil P.P."/>
            <person name="Youn J.-H."/>
            <person name="Brenchley J.M."/>
            <person name="Blair R."/>
            <person name="Pahar B."/>
            <person name="Chabe M."/>
            <person name="Van Rompay K.K.A."/>
            <person name="Keesler R."/>
            <person name="Sukura A."/>
            <person name="Hirsch V."/>
            <person name="Kutty G."/>
            <person name="Liu Y."/>
            <person name="Peng L."/>
            <person name="Chen J."/>
            <person name="Song J."/>
            <person name="Weissenbacher-Lang C."/>
            <person name="Xu J."/>
            <person name="Upham N.S."/>
            <person name="Stajich J.E."/>
            <person name="Cuomo C.A."/>
            <person name="Cushion M.T."/>
            <person name="Kovacs J.A."/>
        </authorList>
    </citation>
    <scope>NUCLEOTIDE SEQUENCE [LARGE SCALE GENOMIC DNA]</scope>
    <source>
        <strain evidence="1 2">RABM</strain>
    </source>
</reference>
<sequence>MVDFPTPPFAEAIAITLSTPFILDFFGKNRKKNDWVDQLIDLKNPAPVERHDPEDIIESYSSDNVSDSSDIYTGREHYLTVGKSKIRNDDIILEDEKYFGKKTSLKDLYQDNYDVMENKIDEYNGSFEDSEISSPMDTDNGDSYSDVDSNDFSYGIDEDTEKKRREELKSFIDDQQKDFVQKITKTNQMEIEKGKHVQAQIKIYDCLLDSRIRLQKALIAANNLTIDHEINKLYANKSFAKDAEDEAISLINFLTDIRKTLIKMEKINNDDSILEKEKDVFHDSTTFLHNNVLSLDKQILAWQDETLLKWSDKVKSVSFLSLNKFNSFHQNVLDLIQENLRDKEKLLKKIYIDRTEDKKPENKERFDDTDFYQTLLLDLIDKRMVDSGNIQGIRWSILKQKKQKKNVDTKASKGRRLRYHVHDKLQNFMMPNPVNLWTEEQTEYLCVFYISITKVRSKLFSNLFGQISSNDIKVSEQNNIIDTSVSDFKFFS</sequence>
<evidence type="ECO:0000313" key="1">
    <source>
        <dbReference type="EMBL" id="KAG4305242.1"/>
    </source>
</evidence>
<accession>A0ACB7CDU1</accession>
<dbReference type="EMBL" id="JABTEG010000004">
    <property type="protein sequence ID" value="KAG4305242.1"/>
    <property type="molecule type" value="Genomic_DNA"/>
</dbReference>
<gene>
    <name evidence="1" type="ORF">PORY_001412</name>
</gene>
<protein>
    <submittedName>
        <fullName evidence="1">Uncharacterized protein</fullName>
    </submittedName>
</protein>
<organism evidence="1 2">
    <name type="scientific">Pneumocystis oryctolagi</name>
    <dbReference type="NCBI Taxonomy" id="42067"/>
    <lineage>
        <taxon>Eukaryota</taxon>
        <taxon>Fungi</taxon>
        <taxon>Dikarya</taxon>
        <taxon>Ascomycota</taxon>
        <taxon>Taphrinomycotina</taxon>
        <taxon>Pneumocystomycetes</taxon>
        <taxon>Pneumocystaceae</taxon>
        <taxon>Pneumocystis</taxon>
    </lineage>
</organism>
<proteinExistence type="predicted"/>